<evidence type="ECO:0000256" key="4">
    <source>
        <dbReference type="ARBA" id="ARBA00023163"/>
    </source>
</evidence>
<gene>
    <name evidence="6" type="ORF">M2350_000112</name>
</gene>
<keyword evidence="4" id="KW-0804">Transcription</keyword>
<protein>
    <submittedName>
        <fullName evidence="6">RNA polymerase sigma factor (Sigma-70 family)</fullName>
    </submittedName>
</protein>
<dbReference type="NCBIfam" id="TIGR02937">
    <property type="entry name" value="sigma70-ECF"/>
    <property type="match status" value="1"/>
</dbReference>
<dbReference type="RefSeq" id="WP_259092092.1">
    <property type="nucleotide sequence ID" value="NZ_CP130454.1"/>
</dbReference>
<keyword evidence="2" id="KW-0731">Sigma factor</keyword>
<evidence type="ECO:0000259" key="5">
    <source>
        <dbReference type="Pfam" id="PF04545"/>
    </source>
</evidence>
<organism evidence="6 7">
    <name type="scientific">Candidatus Fervidibacter sacchari</name>
    <dbReference type="NCBI Taxonomy" id="1448929"/>
    <lineage>
        <taxon>Bacteria</taxon>
        <taxon>Candidatus Fervidibacterota</taxon>
        <taxon>Candidatus Fervidibacter</taxon>
    </lineage>
</organism>
<feature type="domain" description="RNA polymerase sigma-70 region 4" evidence="5">
    <location>
        <begin position="118"/>
        <end position="166"/>
    </location>
</feature>
<keyword evidence="3" id="KW-0238">DNA-binding</keyword>
<reference evidence="6 7" key="1">
    <citation type="submission" date="2022-08" db="EMBL/GenBank/DDBJ databases">
        <title>Bacterial and archaeal communities from various locations to study Microbial Dark Matter (Phase II).</title>
        <authorList>
            <person name="Stepanauskas R."/>
        </authorList>
    </citation>
    <scope>NUCLEOTIDE SEQUENCE [LARGE SCALE GENOMIC DNA]</scope>
    <source>
        <strain evidence="6 7">PD1</strain>
    </source>
</reference>
<proteinExistence type="predicted"/>
<accession>A0ABT2EIQ9</accession>
<dbReference type="PANTHER" id="PTHR30385">
    <property type="entry name" value="SIGMA FACTOR F FLAGELLAR"/>
    <property type="match status" value="1"/>
</dbReference>
<evidence type="ECO:0000313" key="7">
    <source>
        <dbReference type="Proteomes" id="UP001204798"/>
    </source>
</evidence>
<dbReference type="Pfam" id="PF04545">
    <property type="entry name" value="Sigma70_r4"/>
    <property type="match status" value="1"/>
</dbReference>
<evidence type="ECO:0000256" key="2">
    <source>
        <dbReference type="ARBA" id="ARBA00023082"/>
    </source>
</evidence>
<evidence type="ECO:0000313" key="6">
    <source>
        <dbReference type="EMBL" id="MCS3917715.1"/>
    </source>
</evidence>
<sequence>MGWIEECLREVSRWKTPPNWSEKEWQEEMKGVALLAGWTAFCSHRLHQKIPRKSFVKGRIKAALLQRYREEWRFASRSHPCVQSSDDNVGESDEMPVEEIADVSAEMVFWWRVEVRDLLARLGPKEHYLLERLFIDGLTEQEVANELGISQPTVSRWKQEAIEKLKSMLVGECLENETEQAFE</sequence>
<name>A0ABT2EIQ9_9BACT</name>
<dbReference type="SUPFAM" id="SSF88659">
    <property type="entry name" value="Sigma3 and sigma4 domains of RNA polymerase sigma factors"/>
    <property type="match status" value="1"/>
</dbReference>
<dbReference type="InterPro" id="IPR036388">
    <property type="entry name" value="WH-like_DNA-bd_sf"/>
</dbReference>
<dbReference type="InterPro" id="IPR014284">
    <property type="entry name" value="RNA_pol_sigma-70_dom"/>
</dbReference>
<dbReference type="InterPro" id="IPR013324">
    <property type="entry name" value="RNA_pol_sigma_r3/r4-like"/>
</dbReference>
<dbReference type="PANTHER" id="PTHR30385:SF4">
    <property type="entry name" value="RNA POLYMERASE SIGMA-E FACTOR"/>
    <property type="match status" value="1"/>
</dbReference>
<dbReference type="InterPro" id="IPR007630">
    <property type="entry name" value="RNA_pol_sigma70_r4"/>
</dbReference>
<dbReference type="Gene3D" id="1.10.10.10">
    <property type="entry name" value="Winged helix-like DNA-binding domain superfamily/Winged helix DNA-binding domain"/>
    <property type="match status" value="1"/>
</dbReference>
<dbReference type="CDD" id="cd06171">
    <property type="entry name" value="Sigma70_r4"/>
    <property type="match status" value="1"/>
</dbReference>
<keyword evidence="1" id="KW-0805">Transcription regulation</keyword>
<dbReference type="Proteomes" id="UP001204798">
    <property type="component" value="Unassembled WGS sequence"/>
</dbReference>
<dbReference type="EMBL" id="JANUCP010000001">
    <property type="protein sequence ID" value="MCS3917715.1"/>
    <property type="molecule type" value="Genomic_DNA"/>
</dbReference>
<evidence type="ECO:0000256" key="1">
    <source>
        <dbReference type="ARBA" id="ARBA00023015"/>
    </source>
</evidence>
<keyword evidence="7" id="KW-1185">Reference proteome</keyword>
<evidence type="ECO:0000256" key="3">
    <source>
        <dbReference type="ARBA" id="ARBA00023125"/>
    </source>
</evidence>
<comment type="caution">
    <text evidence="6">The sequence shown here is derived from an EMBL/GenBank/DDBJ whole genome shotgun (WGS) entry which is preliminary data.</text>
</comment>